<gene>
    <name evidence="4" type="ORF">JIN87_26810</name>
</gene>
<dbReference type="PANTHER" id="PTHR46652:SF3">
    <property type="entry name" value="LEUCINE-RICH REPEAT-CONTAINING PROTEIN 9"/>
    <property type="match status" value="1"/>
</dbReference>
<dbReference type="InterPro" id="IPR032675">
    <property type="entry name" value="LRR_dom_sf"/>
</dbReference>
<dbReference type="Pfam" id="PF13855">
    <property type="entry name" value="LRR_8"/>
    <property type="match status" value="1"/>
</dbReference>
<accession>A0A934S1A1</accession>
<dbReference type="SUPFAM" id="SSF52075">
    <property type="entry name" value="Outer arm dynein light chain 1"/>
    <property type="match status" value="1"/>
</dbReference>
<dbReference type="Proteomes" id="UP000617628">
    <property type="component" value="Unassembled WGS sequence"/>
</dbReference>
<dbReference type="EMBL" id="JAENIL010000095">
    <property type="protein sequence ID" value="MBK1880526.1"/>
    <property type="molecule type" value="Genomic_DNA"/>
</dbReference>
<feature type="signal peptide" evidence="3">
    <location>
        <begin position="1"/>
        <end position="25"/>
    </location>
</feature>
<dbReference type="SMART" id="SM00365">
    <property type="entry name" value="LRR_SD22"/>
    <property type="match status" value="4"/>
</dbReference>
<evidence type="ECO:0000313" key="4">
    <source>
        <dbReference type="EMBL" id="MBK1880526.1"/>
    </source>
</evidence>
<name>A0A934S1A1_9BACT</name>
<dbReference type="AlphaFoldDB" id="A0A934S1A1"/>
<proteinExistence type="predicted"/>
<reference evidence="4" key="1">
    <citation type="submission" date="2021-01" db="EMBL/GenBank/DDBJ databases">
        <title>Modified the classification status of verrucomicrobia.</title>
        <authorList>
            <person name="Feng X."/>
        </authorList>
    </citation>
    <scope>NUCLEOTIDE SEQUENCE</scope>
    <source>
        <strain evidence="4">KCTC 13126</strain>
    </source>
</reference>
<dbReference type="InterPro" id="IPR001611">
    <property type="entry name" value="Leu-rich_rpt"/>
</dbReference>
<evidence type="ECO:0000256" key="1">
    <source>
        <dbReference type="ARBA" id="ARBA00022614"/>
    </source>
</evidence>
<evidence type="ECO:0000313" key="5">
    <source>
        <dbReference type="Proteomes" id="UP000617628"/>
    </source>
</evidence>
<evidence type="ECO:0000256" key="2">
    <source>
        <dbReference type="ARBA" id="ARBA00022737"/>
    </source>
</evidence>
<dbReference type="RefSeq" id="WP_200359593.1">
    <property type="nucleotide sequence ID" value="NZ_JAENIL010000095.1"/>
</dbReference>
<dbReference type="PRINTS" id="PR00019">
    <property type="entry name" value="LEURICHRPT"/>
</dbReference>
<sequence>MKRFLARCLVTSISLMGVLAGSMQAAVTEWGIVKSLGGSQPLDQFSATPDQFEVEIWVETEAEGDATSATVSGGGLQGAVALTYEDGEWILEQDFDSEAAMNAVFPDNTTYTLNLSGGTLGALTQTIAIGPRKYPKVPYLTGRVYSDLQHMDAAADFELGFGAAGDGVDLVIVEIEETQGEGNIVLEEDLSSSATSQVIPGDTLVAGRHYDAFVGFYHINNVSGDNGFGVAGIAARNAYNVVPFRAAAADSPTAIVGAWQFGDPAGEGSGVVVFMENGTYFMAEDMETPDVVDEEDPDSDGMERGTYMWDSYSGAIDFDTKVDTNGTIGFSHPDENERILVSGGILNFVTDEEEFGLAGVASDEDPLVGAWEFGAGIANDSGVVVFLSGGRYFHAEDGADDDEFANDGMERGTYVWSDSNLTATAIVDTNGEFGLSDIGGSVGLSLDGDELELTAGDEDPFTLNRVVAAEQGTGVAQWRVSKRISHSQFSKATASDANNWTVSFFLELDDYLDAEMVSVHEVGGSVLYSFERDFENGFEYKKSFGSKAELDAEFPNDAAFLAVVRGGVKGTSVQEFSFGGETYPNTPYLTGDDYLHLQSVRAQDSITFSFSEAGTGVTNSGEIGLRYLEDATDTEAIEETLAGDVRSKTHPAGFFDAGLDFISYLRYSTLKSISGDDGFEVDGQVAFSRETDFVISVEMSPLIGAWSFGTPPNSGSGVILFFEEGKYIHAEDALNSGSDPDGIEVGTYEWNEVSGSFSATALLDGNGSVGLSNIGESSTFSINGDSLTFNDGGESTVLTRVNASDGDVQGAWHFGYGEHGSSEAYVFLDSGTYYHIVDIFANDDVPERVGMERGTFTWDAANESFTYAVGIDTNGSSGLSGWGDDLDVSLWAKSLFVGDANDGHFYTPISSGSLNQVATEFPSAALEQAIRDALGKPTGVLSTVDLDRLTELDASGLQIEDITGLEWARNLARLDLSFNKIWYIGNLWSLDKLTHLDLSHNQIDNLTALSNLKNLVELDVSSNKLSDGAQGQGDDDIIRTFSSKPLDNTGVLAP</sequence>
<feature type="non-terminal residue" evidence="4">
    <location>
        <position position="1054"/>
    </location>
</feature>
<protein>
    <submittedName>
        <fullName evidence="4">Leucine-rich repeat domain-containing protein</fullName>
    </submittedName>
</protein>
<keyword evidence="2" id="KW-0677">Repeat</keyword>
<organism evidence="4 5">
    <name type="scientific">Pelagicoccus mobilis</name>
    <dbReference type="NCBI Taxonomy" id="415221"/>
    <lineage>
        <taxon>Bacteria</taxon>
        <taxon>Pseudomonadati</taxon>
        <taxon>Verrucomicrobiota</taxon>
        <taxon>Opitutia</taxon>
        <taxon>Puniceicoccales</taxon>
        <taxon>Pelagicoccaceae</taxon>
        <taxon>Pelagicoccus</taxon>
    </lineage>
</organism>
<dbReference type="PROSITE" id="PS51450">
    <property type="entry name" value="LRR"/>
    <property type="match status" value="2"/>
</dbReference>
<keyword evidence="1" id="KW-0433">Leucine-rich repeat</keyword>
<dbReference type="PANTHER" id="PTHR46652">
    <property type="entry name" value="LEUCINE-RICH REPEAT AND IQ DOMAIN-CONTAINING PROTEIN 1-RELATED"/>
    <property type="match status" value="1"/>
</dbReference>
<keyword evidence="5" id="KW-1185">Reference proteome</keyword>
<evidence type="ECO:0000256" key="3">
    <source>
        <dbReference type="SAM" id="SignalP"/>
    </source>
</evidence>
<keyword evidence="3" id="KW-0732">Signal</keyword>
<dbReference type="Gene3D" id="3.80.10.10">
    <property type="entry name" value="Ribonuclease Inhibitor"/>
    <property type="match status" value="1"/>
</dbReference>
<feature type="chain" id="PRO_5037575638" evidence="3">
    <location>
        <begin position="26"/>
        <end position="1054"/>
    </location>
</feature>
<comment type="caution">
    <text evidence="4">The sequence shown here is derived from an EMBL/GenBank/DDBJ whole genome shotgun (WGS) entry which is preliminary data.</text>
</comment>
<dbReference type="InterPro" id="IPR050836">
    <property type="entry name" value="SDS22/Internalin_LRR"/>
</dbReference>